<protein>
    <submittedName>
        <fullName evidence="2">Uncharacterized protein</fullName>
    </submittedName>
</protein>
<reference evidence="2 3" key="1">
    <citation type="journal article" date="2012" name="Genome Biol.">
        <title>Sequencing three crocodilian genomes to illuminate the evolution of archosaurs and amniotes.</title>
        <authorList>
            <person name="St John J.A."/>
            <person name="Braun E.L."/>
            <person name="Isberg S.R."/>
            <person name="Miles L.G."/>
            <person name="Chong A.Y."/>
            <person name="Gongora J."/>
            <person name="Dalzell P."/>
            <person name="Moran C."/>
            <person name="Bed'hom B."/>
            <person name="Abzhanov A."/>
            <person name="Burgess S.C."/>
            <person name="Cooksey A.M."/>
            <person name="Castoe T.A."/>
            <person name="Crawford N.G."/>
            <person name="Densmore L.D."/>
            <person name="Drew J.C."/>
            <person name="Edwards S.V."/>
            <person name="Faircloth B.C."/>
            <person name="Fujita M.K."/>
            <person name="Greenwold M.J."/>
            <person name="Hoffmann F.G."/>
            <person name="Howard J.M."/>
            <person name="Iguchi T."/>
            <person name="Janes D.E."/>
            <person name="Khan S.Y."/>
            <person name="Kohno S."/>
            <person name="de Koning A.J."/>
            <person name="Lance S.L."/>
            <person name="McCarthy F.M."/>
            <person name="McCormack J.E."/>
            <person name="Merchant M.E."/>
            <person name="Peterson D.G."/>
            <person name="Pollock D.D."/>
            <person name="Pourmand N."/>
            <person name="Raney B.J."/>
            <person name="Roessler K.A."/>
            <person name="Sanford J.R."/>
            <person name="Sawyer R.H."/>
            <person name="Schmidt C.J."/>
            <person name="Triplett E.W."/>
            <person name="Tuberville T.D."/>
            <person name="Venegas-Anaya M."/>
            <person name="Howard J.T."/>
            <person name="Jarvis E.D."/>
            <person name="Guillette L.J.Jr."/>
            <person name="Glenn T.C."/>
            <person name="Green R.E."/>
            <person name="Ray D.A."/>
        </authorList>
    </citation>
    <scope>NUCLEOTIDE SEQUENCE [LARGE SCALE GENOMIC DNA]</scope>
    <source>
        <strain evidence="2">KSC_2009_1</strain>
    </source>
</reference>
<name>A0A151N889_ALLMI</name>
<dbReference type="EMBL" id="AKHW03003826">
    <property type="protein sequence ID" value="KYO32996.1"/>
    <property type="molecule type" value="Genomic_DNA"/>
</dbReference>
<sequence length="116" mass="13281">MDRETDSSYEAVTINAVTQNILRRGKIFQNASTKNILLLILAPASLLFIHLLCLQEVAHLQSQSWLRRNISSPAYRKLHLISTFVFSHIELFPQHKNCHSNNKEDVVPPLEEACED</sequence>
<accession>A0A151N889</accession>
<organism evidence="2 3">
    <name type="scientific">Alligator mississippiensis</name>
    <name type="common">American alligator</name>
    <dbReference type="NCBI Taxonomy" id="8496"/>
    <lineage>
        <taxon>Eukaryota</taxon>
        <taxon>Metazoa</taxon>
        <taxon>Chordata</taxon>
        <taxon>Craniata</taxon>
        <taxon>Vertebrata</taxon>
        <taxon>Euteleostomi</taxon>
        <taxon>Archelosauria</taxon>
        <taxon>Archosauria</taxon>
        <taxon>Crocodylia</taxon>
        <taxon>Alligatoridae</taxon>
        <taxon>Alligatorinae</taxon>
        <taxon>Alligator</taxon>
    </lineage>
</organism>
<feature type="transmembrane region" description="Helical" evidence="1">
    <location>
        <begin position="36"/>
        <end position="58"/>
    </location>
</feature>
<evidence type="ECO:0000313" key="3">
    <source>
        <dbReference type="Proteomes" id="UP000050525"/>
    </source>
</evidence>
<keyword evidence="1" id="KW-1133">Transmembrane helix</keyword>
<gene>
    <name evidence="2" type="ORF">Y1Q_0011315</name>
</gene>
<comment type="caution">
    <text evidence="2">The sequence shown here is derived from an EMBL/GenBank/DDBJ whole genome shotgun (WGS) entry which is preliminary data.</text>
</comment>
<keyword evidence="3" id="KW-1185">Reference proteome</keyword>
<dbReference type="Proteomes" id="UP000050525">
    <property type="component" value="Unassembled WGS sequence"/>
</dbReference>
<evidence type="ECO:0000313" key="2">
    <source>
        <dbReference type="EMBL" id="KYO32996.1"/>
    </source>
</evidence>
<keyword evidence="1" id="KW-0472">Membrane</keyword>
<evidence type="ECO:0000256" key="1">
    <source>
        <dbReference type="SAM" id="Phobius"/>
    </source>
</evidence>
<keyword evidence="1" id="KW-0812">Transmembrane</keyword>
<dbReference type="AlphaFoldDB" id="A0A151N889"/>
<proteinExistence type="predicted"/>